<accession>W9GG54</accession>
<evidence type="ECO:0000256" key="4">
    <source>
        <dbReference type="ARBA" id="ARBA00022989"/>
    </source>
</evidence>
<feature type="transmembrane region" description="Helical" evidence="6">
    <location>
        <begin position="434"/>
        <end position="455"/>
    </location>
</feature>
<gene>
    <name evidence="7" type="ORF">N865_03075</name>
</gene>
<dbReference type="PANTHER" id="PTHR30250">
    <property type="entry name" value="PST FAMILY PREDICTED COLANIC ACID TRANSPORTER"/>
    <property type="match status" value="1"/>
</dbReference>
<feature type="transmembrane region" description="Helical" evidence="6">
    <location>
        <begin position="229"/>
        <end position="248"/>
    </location>
</feature>
<keyword evidence="8" id="KW-1185">Reference proteome</keyword>
<comment type="caution">
    <text evidence="7">The sequence shown here is derived from an EMBL/GenBank/DDBJ whole genome shotgun (WGS) entry which is preliminary data.</text>
</comment>
<feature type="transmembrane region" description="Helical" evidence="6">
    <location>
        <begin position="254"/>
        <end position="274"/>
    </location>
</feature>
<name>W9GG54_9MICO</name>
<dbReference type="InterPro" id="IPR002797">
    <property type="entry name" value="Polysacc_synth"/>
</dbReference>
<feature type="transmembrane region" description="Helical" evidence="6">
    <location>
        <begin position="317"/>
        <end position="337"/>
    </location>
</feature>
<dbReference type="GO" id="GO:0005886">
    <property type="term" value="C:plasma membrane"/>
    <property type="evidence" value="ECO:0007669"/>
    <property type="project" value="UniProtKB-SubCell"/>
</dbReference>
<feature type="transmembrane region" description="Helical" evidence="6">
    <location>
        <begin position="59"/>
        <end position="85"/>
    </location>
</feature>
<organism evidence="7 8">
    <name type="scientific">Intrasporangium oryzae NRRL B-24470</name>
    <dbReference type="NCBI Taxonomy" id="1386089"/>
    <lineage>
        <taxon>Bacteria</taxon>
        <taxon>Bacillati</taxon>
        <taxon>Actinomycetota</taxon>
        <taxon>Actinomycetes</taxon>
        <taxon>Micrococcales</taxon>
        <taxon>Intrasporangiaceae</taxon>
        <taxon>Intrasporangium</taxon>
    </lineage>
</organism>
<feature type="transmembrane region" description="Helical" evidence="6">
    <location>
        <begin position="461"/>
        <end position="480"/>
    </location>
</feature>
<dbReference type="InterPro" id="IPR050833">
    <property type="entry name" value="Poly_Biosynth_Transport"/>
</dbReference>
<keyword evidence="3 6" id="KW-0812">Transmembrane</keyword>
<evidence type="ECO:0000256" key="6">
    <source>
        <dbReference type="SAM" id="Phobius"/>
    </source>
</evidence>
<evidence type="ECO:0008006" key="9">
    <source>
        <dbReference type="Google" id="ProtNLM"/>
    </source>
</evidence>
<evidence type="ECO:0000256" key="5">
    <source>
        <dbReference type="ARBA" id="ARBA00023136"/>
    </source>
</evidence>
<dbReference type="RefSeq" id="WP_034801998.1">
    <property type="nucleotide sequence ID" value="NZ_AWSA01000007.1"/>
</dbReference>
<feature type="transmembrane region" description="Helical" evidence="6">
    <location>
        <begin position="380"/>
        <end position="399"/>
    </location>
</feature>
<feature type="transmembrane region" description="Helical" evidence="6">
    <location>
        <begin position="343"/>
        <end position="368"/>
    </location>
</feature>
<evidence type="ECO:0000256" key="1">
    <source>
        <dbReference type="ARBA" id="ARBA00004651"/>
    </source>
</evidence>
<dbReference type="OrthoDB" id="4855121at2"/>
<reference evidence="7 8" key="1">
    <citation type="submission" date="2013-08" db="EMBL/GenBank/DDBJ databases">
        <title>Intrasporangium oryzae NRRL B-24470.</title>
        <authorList>
            <person name="Liu H."/>
            <person name="Wang G."/>
        </authorList>
    </citation>
    <scope>NUCLEOTIDE SEQUENCE [LARGE SCALE GENOMIC DNA]</scope>
    <source>
        <strain evidence="7 8">NRRL B-24470</strain>
    </source>
</reference>
<evidence type="ECO:0000256" key="3">
    <source>
        <dbReference type="ARBA" id="ARBA00022692"/>
    </source>
</evidence>
<protein>
    <recommendedName>
        <fullName evidence="9">Polysaccharide biosynthesis protein C-terminal domain-containing protein</fullName>
    </recommendedName>
</protein>
<proteinExistence type="predicted"/>
<keyword evidence="5 6" id="KW-0472">Membrane</keyword>
<feature type="transmembrane region" description="Helical" evidence="6">
    <location>
        <begin position="106"/>
        <end position="124"/>
    </location>
</feature>
<comment type="subcellular location">
    <subcellularLocation>
        <location evidence="1">Cell membrane</location>
        <topology evidence="1">Multi-pass membrane protein</topology>
    </subcellularLocation>
</comment>
<evidence type="ECO:0000256" key="2">
    <source>
        <dbReference type="ARBA" id="ARBA00022475"/>
    </source>
</evidence>
<dbReference type="STRING" id="1386089.N865_03075"/>
<feature type="transmembrane region" description="Helical" evidence="6">
    <location>
        <begin position="130"/>
        <end position="152"/>
    </location>
</feature>
<dbReference type="EMBL" id="AWSA01000007">
    <property type="protein sequence ID" value="EWT02859.1"/>
    <property type="molecule type" value="Genomic_DNA"/>
</dbReference>
<evidence type="ECO:0000313" key="8">
    <source>
        <dbReference type="Proteomes" id="UP000019489"/>
    </source>
</evidence>
<keyword evidence="4 6" id="KW-1133">Transmembrane helix</keyword>
<dbReference type="eggNOG" id="COG2244">
    <property type="taxonomic scope" value="Bacteria"/>
</dbReference>
<dbReference type="AlphaFoldDB" id="W9GG54"/>
<dbReference type="Pfam" id="PF01943">
    <property type="entry name" value="Polysacc_synt"/>
    <property type="match status" value="1"/>
</dbReference>
<keyword evidence="2" id="KW-1003">Cell membrane</keyword>
<evidence type="ECO:0000313" key="7">
    <source>
        <dbReference type="EMBL" id="EWT02859.1"/>
    </source>
</evidence>
<dbReference type="Proteomes" id="UP000019489">
    <property type="component" value="Unassembled WGS sequence"/>
</dbReference>
<feature type="transmembrane region" description="Helical" evidence="6">
    <location>
        <begin position="25"/>
        <end position="47"/>
    </location>
</feature>
<feature type="transmembrane region" description="Helical" evidence="6">
    <location>
        <begin position="190"/>
        <end position="208"/>
    </location>
</feature>
<dbReference type="PANTHER" id="PTHR30250:SF11">
    <property type="entry name" value="O-ANTIGEN TRANSPORTER-RELATED"/>
    <property type="match status" value="1"/>
</dbReference>
<feature type="transmembrane region" description="Helical" evidence="6">
    <location>
        <begin position="164"/>
        <end position="184"/>
    </location>
</feature>
<sequence>MTDPGEQEATAPVDRAGLQDGAVRGAAWTVIHTLISLPLAFVVNLVVARTLGISDYGRLAFLSSVMDVAGGIITLGFGTALIQFGSRYHASGRGDELRHLLSAAQGFRLLVAAPLLSLVVFLVADVDPQMLVLAIVFGILVPSAFDGASACLWIENKSAAGAKIALISSLASSAAVLAVVFTIGTPDAVWATRLVVGGASVALGLIPISPSYRRAVLQPRLPRGLPPGFWRFTIPTAIAGVIGGLVVSRSEIFFMTWLATPAAVGAFALAYGLASHIFAPAQAFIGPLVPAISSLREIDAGSLASAFRRTLRAGSTFVGVITAGAVAALALLVPVLYGHQYVSAAPLVVALGISSGLLVVATPVTAFVTSRLSAGELLRANIIALVVDVVLAVTLIPFIDVWGAVIANVGSAATRLLILMRREIELLDLTWRDVAGQSLPAVLGALVCVASWFIARTLGFGLLPAVVAALVGAVGMLALLRLTRSGLTPGDSASITRTFGARIQRFGRPLLSLVTQRREEG</sequence>